<dbReference type="EMBL" id="VSRR010001343">
    <property type="protein sequence ID" value="MPC24555.1"/>
    <property type="molecule type" value="Genomic_DNA"/>
</dbReference>
<protein>
    <submittedName>
        <fullName evidence="2">Uncharacterized protein</fullName>
    </submittedName>
</protein>
<dbReference type="Proteomes" id="UP000324222">
    <property type="component" value="Unassembled WGS sequence"/>
</dbReference>
<accession>A0A5B7DTF0</accession>
<organism evidence="2 3">
    <name type="scientific">Portunus trituberculatus</name>
    <name type="common">Swimming crab</name>
    <name type="synonym">Neptunus trituberculatus</name>
    <dbReference type="NCBI Taxonomy" id="210409"/>
    <lineage>
        <taxon>Eukaryota</taxon>
        <taxon>Metazoa</taxon>
        <taxon>Ecdysozoa</taxon>
        <taxon>Arthropoda</taxon>
        <taxon>Crustacea</taxon>
        <taxon>Multicrustacea</taxon>
        <taxon>Malacostraca</taxon>
        <taxon>Eumalacostraca</taxon>
        <taxon>Eucarida</taxon>
        <taxon>Decapoda</taxon>
        <taxon>Pleocyemata</taxon>
        <taxon>Brachyura</taxon>
        <taxon>Eubrachyura</taxon>
        <taxon>Portunoidea</taxon>
        <taxon>Portunidae</taxon>
        <taxon>Portuninae</taxon>
        <taxon>Portunus</taxon>
    </lineage>
</organism>
<gene>
    <name evidence="2" type="ORF">E2C01_017637</name>
</gene>
<name>A0A5B7DTF0_PORTR</name>
<reference evidence="2 3" key="1">
    <citation type="submission" date="2019-05" db="EMBL/GenBank/DDBJ databases">
        <title>Another draft genome of Portunus trituberculatus and its Hox gene families provides insights of decapod evolution.</title>
        <authorList>
            <person name="Jeong J.-H."/>
            <person name="Song I."/>
            <person name="Kim S."/>
            <person name="Choi T."/>
            <person name="Kim D."/>
            <person name="Ryu S."/>
            <person name="Kim W."/>
        </authorList>
    </citation>
    <scope>NUCLEOTIDE SEQUENCE [LARGE SCALE GENOMIC DNA]</scope>
    <source>
        <tissue evidence="2">Muscle</tissue>
    </source>
</reference>
<evidence type="ECO:0000313" key="3">
    <source>
        <dbReference type="Proteomes" id="UP000324222"/>
    </source>
</evidence>
<feature type="region of interest" description="Disordered" evidence="1">
    <location>
        <begin position="26"/>
        <end position="46"/>
    </location>
</feature>
<keyword evidence="3" id="KW-1185">Reference proteome</keyword>
<evidence type="ECO:0000256" key="1">
    <source>
        <dbReference type="SAM" id="MobiDB-lite"/>
    </source>
</evidence>
<evidence type="ECO:0000313" key="2">
    <source>
        <dbReference type="EMBL" id="MPC24555.1"/>
    </source>
</evidence>
<sequence length="103" mass="11688">MNKDLAVCEQQAAHCSPYRQCSRYQQGHRSQPQAAPPDTGTVGWKSHVRSDFRLRTAQHWSGAVMAIHERVKGEPHSPSWTHITFTHLSQTLAMFCDQLQNSC</sequence>
<comment type="caution">
    <text evidence="2">The sequence shown here is derived from an EMBL/GenBank/DDBJ whole genome shotgun (WGS) entry which is preliminary data.</text>
</comment>
<dbReference type="AlphaFoldDB" id="A0A5B7DTF0"/>
<proteinExistence type="predicted"/>